<dbReference type="AlphaFoldDB" id="A0A2P2P5N2"/>
<accession>A0A2P2P5N2</accession>
<sequence>MIKLIKSEKNRKDKIEYDFAIQLKMLIS</sequence>
<organism evidence="1">
    <name type="scientific">Rhizophora mucronata</name>
    <name type="common">Asiatic mangrove</name>
    <dbReference type="NCBI Taxonomy" id="61149"/>
    <lineage>
        <taxon>Eukaryota</taxon>
        <taxon>Viridiplantae</taxon>
        <taxon>Streptophyta</taxon>
        <taxon>Embryophyta</taxon>
        <taxon>Tracheophyta</taxon>
        <taxon>Spermatophyta</taxon>
        <taxon>Magnoliopsida</taxon>
        <taxon>eudicotyledons</taxon>
        <taxon>Gunneridae</taxon>
        <taxon>Pentapetalae</taxon>
        <taxon>rosids</taxon>
        <taxon>fabids</taxon>
        <taxon>Malpighiales</taxon>
        <taxon>Rhizophoraceae</taxon>
        <taxon>Rhizophora</taxon>
    </lineage>
</organism>
<protein>
    <submittedName>
        <fullName evidence="1">Uncharacterized protein</fullName>
    </submittedName>
</protein>
<dbReference type="EMBL" id="GGEC01069568">
    <property type="protein sequence ID" value="MBX50052.1"/>
    <property type="molecule type" value="Transcribed_RNA"/>
</dbReference>
<reference evidence="1" key="1">
    <citation type="submission" date="2018-02" db="EMBL/GenBank/DDBJ databases">
        <title>Rhizophora mucronata_Transcriptome.</title>
        <authorList>
            <person name="Meera S.P."/>
            <person name="Sreeshan A."/>
            <person name="Augustine A."/>
        </authorList>
    </citation>
    <scope>NUCLEOTIDE SEQUENCE</scope>
    <source>
        <tissue evidence="1">Leaf</tissue>
    </source>
</reference>
<evidence type="ECO:0000313" key="1">
    <source>
        <dbReference type="EMBL" id="MBX50052.1"/>
    </source>
</evidence>
<proteinExistence type="predicted"/>
<name>A0A2P2P5N2_RHIMU</name>